<reference evidence="1" key="2">
    <citation type="submission" date="2018-03" db="EMBL/GenBank/DDBJ databases">
        <title>The Triticum urartu genome reveals the dynamic nature of wheat genome evolution.</title>
        <authorList>
            <person name="Ling H."/>
            <person name="Ma B."/>
            <person name="Shi X."/>
            <person name="Liu H."/>
            <person name="Dong L."/>
            <person name="Sun H."/>
            <person name="Cao Y."/>
            <person name="Gao Q."/>
            <person name="Zheng S."/>
            <person name="Li Y."/>
            <person name="Yu Y."/>
            <person name="Du H."/>
            <person name="Qi M."/>
            <person name="Li Y."/>
            <person name="Yu H."/>
            <person name="Cui Y."/>
            <person name="Wang N."/>
            <person name="Chen C."/>
            <person name="Wu H."/>
            <person name="Zhao Y."/>
            <person name="Zhang J."/>
            <person name="Li Y."/>
            <person name="Zhou W."/>
            <person name="Zhang B."/>
            <person name="Hu W."/>
            <person name="Eijk M."/>
            <person name="Tang J."/>
            <person name="Witsenboer H."/>
            <person name="Zhao S."/>
            <person name="Li Z."/>
            <person name="Zhang A."/>
            <person name="Wang D."/>
            <person name="Liang C."/>
        </authorList>
    </citation>
    <scope>NUCLEOTIDE SEQUENCE [LARGE SCALE GENOMIC DNA]</scope>
    <source>
        <strain evidence="1">cv. G1812</strain>
    </source>
</reference>
<dbReference type="AlphaFoldDB" id="A0A8R7UUE5"/>
<keyword evidence="2" id="KW-1185">Reference proteome</keyword>
<name>A0A8R7UUE5_TRIUA</name>
<accession>A0A8R7UUE5</accession>
<protein>
    <submittedName>
        <fullName evidence="1">Uncharacterized protein</fullName>
    </submittedName>
</protein>
<dbReference type="Proteomes" id="UP000015106">
    <property type="component" value="Chromosome 6"/>
</dbReference>
<dbReference type="Gramene" id="TuG1812G0600002160.01.T03">
    <property type="protein sequence ID" value="TuG1812G0600002160.01.T03.cds257448"/>
    <property type="gene ID" value="TuG1812G0600002160.01"/>
</dbReference>
<dbReference type="EnsemblPlants" id="TuG1812G0600002160.01.T03">
    <property type="protein sequence ID" value="TuG1812G0600002160.01.T03.cds257448"/>
    <property type="gene ID" value="TuG1812G0600002160.01"/>
</dbReference>
<organism evidence="1 2">
    <name type="scientific">Triticum urartu</name>
    <name type="common">Red wild einkorn</name>
    <name type="synonym">Crithodium urartu</name>
    <dbReference type="NCBI Taxonomy" id="4572"/>
    <lineage>
        <taxon>Eukaryota</taxon>
        <taxon>Viridiplantae</taxon>
        <taxon>Streptophyta</taxon>
        <taxon>Embryophyta</taxon>
        <taxon>Tracheophyta</taxon>
        <taxon>Spermatophyta</taxon>
        <taxon>Magnoliopsida</taxon>
        <taxon>Liliopsida</taxon>
        <taxon>Poales</taxon>
        <taxon>Poaceae</taxon>
        <taxon>BOP clade</taxon>
        <taxon>Pooideae</taxon>
        <taxon>Triticodae</taxon>
        <taxon>Triticeae</taxon>
        <taxon>Triticinae</taxon>
        <taxon>Triticum</taxon>
    </lineage>
</organism>
<reference evidence="1" key="3">
    <citation type="submission" date="2022-06" db="UniProtKB">
        <authorList>
            <consortium name="EnsemblPlants"/>
        </authorList>
    </citation>
    <scope>IDENTIFICATION</scope>
</reference>
<sequence length="84" mass="9508">MIAHHFPPLSFRNLSRSLRVSGNDMFSQPILARRFSVCNPVNIGVRPSDFDRNFKCIGSPVDEYIEEDTSNGAYFSPFPYGYGT</sequence>
<proteinExistence type="predicted"/>
<evidence type="ECO:0000313" key="1">
    <source>
        <dbReference type="EnsemblPlants" id="TuG1812G0600002160.01.T03.cds257448"/>
    </source>
</evidence>
<evidence type="ECO:0000313" key="2">
    <source>
        <dbReference type="Proteomes" id="UP000015106"/>
    </source>
</evidence>
<reference evidence="2" key="1">
    <citation type="journal article" date="2013" name="Nature">
        <title>Draft genome of the wheat A-genome progenitor Triticum urartu.</title>
        <authorList>
            <person name="Ling H.Q."/>
            <person name="Zhao S."/>
            <person name="Liu D."/>
            <person name="Wang J."/>
            <person name="Sun H."/>
            <person name="Zhang C."/>
            <person name="Fan H."/>
            <person name="Li D."/>
            <person name="Dong L."/>
            <person name="Tao Y."/>
            <person name="Gao C."/>
            <person name="Wu H."/>
            <person name="Li Y."/>
            <person name="Cui Y."/>
            <person name="Guo X."/>
            <person name="Zheng S."/>
            <person name="Wang B."/>
            <person name="Yu K."/>
            <person name="Liang Q."/>
            <person name="Yang W."/>
            <person name="Lou X."/>
            <person name="Chen J."/>
            <person name="Feng M."/>
            <person name="Jian J."/>
            <person name="Zhang X."/>
            <person name="Luo G."/>
            <person name="Jiang Y."/>
            <person name="Liu J."/>
            <person name="Wang Z."/>
            <person name="Sha Y."/>
            <person name="Zhang B."/>
            <person name="Wu H."/>
            <person name="Tang D."/>
            <person name="Shen Q."/>
            <person name="Xue P."/>
            <person name="Zou S."/>
            <person name="Wang X."/>
            <person name="Liu X."/>
            <person name="Wang F."/>
            <person name="Yang Y."/>
            <person name="An X."/>
            <person name="Dong Z."/>
            <person name="Zhang K."/>
            <person name="Zhang X."/>
            <person name="Luo M.C."/>
            <person name="Dvorak J."/>
            <person name="Tong Y."/>
            <person name="Wang J."/>
            <person name="Yang H."/>
            <person name="Li Z."/>
            <person name="Wang D."/>
            <person name="Zhang A."/>
            <person name="Wang J."/>
        </authorList>
    </citation>
    <scope>NUCLEOTIDE SEQUENCE</scope>
    <source>
        <strain evidence="2">cv. G1812</strain>
    </source>
</reference>